<feature type="domain" description="EGF-like" evidence="11">
    <location>
        <begin position="366"/>
        <end position="401"/>
    </location>
</feature>
<dbReference type="GeneTree" id="ENSGT00950000183158"/>
<dbReference type="OMA" id="ICQNGYW"/>
<evidence type="ECO:0000256" key="3">
    <source>
        <dbReference type="ARBA" id="ARBA00022692"/>
    </source>
</evidence>
<feature type="domain" description="EGF-like" evidence="11">
    <location>
        <begin position="48"/>
        <end position="86"/>
    </location>
</feature>
<evidence type="ECO:0000256" key="7">
    <source>
        <dbReference type="ARBA" id="ARBA00023136"/>
    </source>
</evidence>
<keyword evidence="5" id="KW-0677">Repeat</keyword>
<evidence type="ECO:0000256" key="10">
    <source>
        <dbReference type="PROSITE-ProRule" id="PRU00076"/>
    </source>
</evidence>
<protein>
    <recommendedName>
        <fullName evidence="11">EGF-like domain-containing protein</fullName>
    </recommendedName>
</protein>
<dbReference type="InterPro" id="IPR018097">
    <property type="entry name" value="EGF_Ca-bd_CS"/>
</dbReference>
<proteinExistence type="predicted"/>
<keyword evidence="3" id="KW-0812">Transmembrane</keyword>
<reference evidence="12" key="1">
    <citation type="submission" date="2025-08" db="UniProtKB">
        <authorList>
            <consortium name="Ensembl"/>
        </authorList>
    </citation>
    <scope>IDENTIFICATION</scope>
</reference>
<organism evidence="12 13">
    <name type="scientific">Eptatretus burgeri</name>
    <name type="common">Inshore hagfish</name>
    <dbReference type="NCBI Taxonomy" id="7764"/>
    <lineage>
        <taxon>Eukaryota</taxon>
        <taxon>Metazoa</taxon>
        <taxon>Chordata</taxon>
        <taxon>Craniata</taxon>
        <taxon>Vertebrata</taxon>
        <taxon>Cyclostomata</taxon>
        <taxon>Myxini</taxon>
        <taxon>Myxiniformes</taxon>
        <taxon>Myxinidae</taxon>
        <taxon>Eptatretinae</taxon>
        <taxon>Eptatretus</taxon>
    </lineage>
</organism>
<feature type="domain" description="EGF-like" evidence="11">
    <location>
        <begin position="154"/>
        <end position="194"/>
    </location>
</feature>
<evidence type="ECO:0000256" key="9">
    <source>
        <dbReference type="ARBA" id="ARBA00023180"/>
    </source>
</evidence>
<dbReference type="InterPro" id="IPR000152">
    <property type="entry name" value="EGF-type_Asp/Asn_hydroxyl_site"/>
</dbReference>
<dbReference type="InterPro" id="IPR057598">
    <property type="entry name" value="Fn3_PTPRU"/>
</dbReference>
<dbReference type="PROSITE" id="PS51257">
    <property type="entry name" value="PROKAR_LIPOPROTEIN"/>
    <property type="match status" value="1"/>
</dbReference>
<dbReference type="InterPro" id="IPR049883">
    <property type="entry name" value="NOTCH1_EGF-like"/>
</dbReference>
<feature type="domain" description="EGF-like" evidence="11">
    <location>
        <begin position="101"/>
        <end position="136"/>
    </location>
</feature>
<comment type="subcellular location">
    <subcellularLocation>
        <location evidence="1">Membrane</location>
        <topology evidence="1">Single-pass type I membrane protein</topology>
    </subcellularLocation>
</comment>
<evidence type="ECO:0000259" key="11">
    <source>
        <dbReference type="PROSITE" id="PS50026"/>
    </source>
</evidence>
<dbReference type="Proteomes" id="UP000694388">
    <property type="component" value="Unplaced"/>
</dbReference>
<dbReference type="FunFam" id="2.10.25.10:FF:000038">
    <property type="entry name" value="Fibrillin 2"/>
    <property type="match status" value="1"/>
</dbReference>
<dbReference type="SUPFAM" id="SSF57196">
    <property type="entry name" value="EGF/Laminin"/>
    <property type="match status" value="9"/>
</dbReference>
<evidence type="ECO:0000313" key="13">
    <source>
        <dbReference type="Proteomes" id="UP000694388"/>
    </source>
</evidence>
<dbReference type="InterPro" id="IPR003961">
    <property type="entry name" value="FN3_dom"/>
</dbReference>
<accession>A0A8C4N2M6</accession>
<dbReference type="Pfam" id="PF23144">
    <property type="entry name" value="Fn3_PTPRU"/>
    <property type="match status" value="1"/>
</dbReference>
<reference evidence="12" key="2">
    <citation type="submission" date="2025-09" db="UniProtKB">
        <authorList>
            <consortium name="Ensembl"/>
        </authorList>
    </citation>
    <scope>IDENTIFICATION</scope>
</reference>
<dbReference type="GO" id="GO:0005509">
    <property type="term" value="F:calcium ion binding"/>
    <property type="evidence" value="ECO:0007669"/>
    <property type="project" value="InterPro"/>
</dbReference>
<evidence type="ECO:0000313" key="12">
    <source>
        <dbReference type="Ensembl" id="ENSEBUP00000000068.1"/>
    </source>
</evidence>
<feature type="domain" description="EGF-like" evidence="11">
    <location>
        <begin position="260"/>
        <end position="298"/>
    </location>
</feature>
<evidence type="ECO:0000256" key="1">
    <source>
        <dbReference type="ARBA" id="ARBA00004479"/>
    </source>
</evidence>
<dbReference type="SMART" id="SM00179">
    <property type="entry name" value="EGF_CA"/>
    <property type="match status" value="9"/>
</dbReference>
<keyword evidence="4" id="KW-0732">Signal</keyword>
<dbReference type="Gene3D" id="2.10.25.10">
    <property type="entry name" value="Laminin"/>
    <property type="match status" value="9"/>
</dbReference>
<dbReference type="InterPro" id="IPR000742">
    <property type="entry name" value="EGF"/>
</dbReference>
<evidence type="ECO:0000256" key="5">
    <source>
        <dbReference type="ARBA" id="ARBA00022737"/>
    </source>
</evidence>
<dbReference type="PANTHER" id="PTHR24050:SF28">
    <property type="entry name" value="UROMODULIN-LIKE"/>
    <property type="match status" value="1"/>
</dbReference>
<feature type="domain" description="EGF-like" evidence="11">
    <location>
        <begin position="419"/>
        <end position="457"/>
    </location>
</feature>
<dbReference type="PANTHER" id="PTHR24050">
    <property type="entry name" value="PA14 DOMAIN-CONTAINING PROTEIN"/>
    <property type="match status" value="1"/>
</dbReference>
<dbReference type="FunFam" id="2.10.25.10:FF:000068">
    <property type="entry name" value="Latent transforming growth factor beta binding protein 3"/>
    <property type="match status" value="1"/>
</dbReference>
<dbReference type="CDD" id="cd00054">
    <property type="entry name" value="EGF_CA"/>
    <property type="match status" value="9"/>
</dbReference>
<evidence type="ECO:0000256" key="8">
    <source>
        <dbReference type="ARBA" id="ARBA00023157"/>
    </source>
</evidence>
<evidence type="ECO:0000256" key="6">
    <source>
        <dbReference type="ARBA" id="ARBA00022989"/>
    </source>
</evidence>
<keyword evidence="6" id="KW-1133">Transmembrane helix</keyword>
<dbReference type="CDD" id="cd00063">
    <property type="entry name" value="FN3"/>
    <property type="match status" value="1"/>
</dbReference>
<dbReference type="FunFam" id="2.10.25.10:FF:000002">
    <property type="entry name" value="Latent-transforming growth factor beta-binding protein 3"/>
    <property type="match status" value="1"/>
</dbReference>
<keyword evidence="2 10" id="KW-0245">EGF-like domain</keyword>
<dbReference type="SMART" id="SM00181">
    <property type="entry name" value="EGF"/>
    <property type="match status" value="9"/>
</dbReference>
<dbReference type="InterPro" id="IPR052235">
    <property type="entry name" value="Nephronectin_domain"/>
</dbReference>
<dbReference type="AlphaFoldDB" id="A0A8C4N2M6"/>
<keyword evidence="8" id="KW-1015">Disulfide bond</keyword>
<feature type="domain" description="EGF-like" evidence="11">
    <location>
        <begin position="207"/>
        <end position="245"/>
    </location>
</feature>
<dbReference type="Pfam" id="PF07645">
    <property type="entry name" value="EGF_CA"/>
    <property type="match status" value="9"/>
</dbReference>
<evidence type="ECO:0000256" key="4">
    <source>
        <dbReference type="ARBA" id="ARBA00022729"/>
    </source>
</evidence>
<keyword evidence="7" id="KW-0472">Membrane</keyword>
<keyword evidence="13" id="KW-1185">Reference proteome</keyword>
<dbReference type="Ensembl" id="ENSEBUT00000000357.1">
    <property type="protein sequence ID" value="ENSEBUP00000000068.1"/>
    <property type="gene ID" value="ENSEBUG00000000344.1"/>
</dbReference>
<keyword evidence="9" id="KW-0325">Glycoprotein</keyword>
<comment type="caution">
    <text evidence="10">Lacks conserved residue(s) required for the propagation of feature annotation.</text>
</comment>
<sequence length="688" mass="73920">MNPKICGGGGQCINSPGSFSCSCLTGYQSNITGPGTFPTMEDTIPCIDVDECLVDSGVCGVGGNCSNNPGSFSCICQNGYWPTTGRPDSFNPILNATHCDDVDECQENPKICGDGGQCINSPGSFSCSCLTGYQPNIRGTGPFYTMKDTIPCIDIDECREDPKMCGVGGNCFNNPGSFSCTCQSGYRLTTDLSESFHPFLNGTICIDVDECLVDPGVCGVGGNCSNNPGSFSCICHNGYQPTTGRPDSFHPLLNATHCDDVDECQENPKICGDRGHCVNSPGSFSCSCLTGYQPNMRSPGPFHAMKDIIHCIDVDECLVDPGVCSVGGNCSNNPGSFSCTCQNGYRPTTGRPDSFHPLLNATHCDDVDECQENPKICGDGGQCINSPGSFSCSCLTGYQPNIRGPGPFHTMKDTIQCIDIDECREDPRRCGVGGNCFNNPGKFSCTCQTGYRLSTGLSESYQPLLKGTICIADPVSFRALNIDKNSELTWEVEGGIQDTVYRFQVNLRGERPYDPSFVDNREIKLMSSNQTVHVPLSLLPGTEYTIDVSVTNASASNSTKRLVMVVPIADPPKPNVPFGFLDGMSLPLRLVSDNNGPVSFYQFIVAPLEGCLEFPCANPTLGNFWSALGSGTYIIAELQANNTWDGMPFQIGDRKSYGGYYNAISRYGDHCVVLRVVSIWNNVSALHC</sequence>
<dbReference type="PROSITE" id="PS00010">
    <property type="entry name" value="ASX_HYDROXYL"/>
    <property type="match status" value="8"/>
</dbReference>
<dbReference type="PROSITE" id="PS01187">
    <property type="entry name" value="EGF_CA"/>
    <property type="match status" value="3"/>
</dbReference>
<dbReference type="FunFam" id="2.10.25.10:FF:000017">
    <property type="entry name" value="latent-transforming growth factor beta-binding protein 4 isoform X1"/>
    <property type="match status" value="5"/>
</dbReference>
<dbReference type="PROSITE" id="PS50026">
    <property type="entry name" value="EGF_3"/>
    <property type="match status" value="8"/>
</dbReference>
<evidence type="ECO:0000256" key="2">
    <source>
        <dbReference type="ARBA" id="ARBA00022536"/>
    </source>
</evidence>
<dbReference type="GO" id="GO:0016020">
    <property type="term" value="C:membrane"/>
    <property type="evidence" value="ECO:0007669"/>
    <property type="project" value="UniProtKB-SubCell"/>
</dbReference>
<dbReference type="InterPro" id="IPR001881">
    <property type="entry name" value="EGF-like_Ca-bd_dom"/>
</dbReference>
<feature type="domain" description="EGF-like" evidence="11">
    <location>
        <begin position="313"/>
        <end position="351"/>
    </location>
</feature>
<name>A0A8C4N2M6_EPTBU</name>